<dbReference type="AlphaFoldDB" id="A0A0H5NXT0"/>
<protein>
    <submittedName>
        <fullName evidence="1">Uncharacterized protein</fullName>
    </submittedName>
</protein>
<organism evidence="1 2">
    <name type="scientific">Nocardia farcinica</name>
    <dbReference type="NCBI Taxonomy" id="37329"/>
    <lineage>
        <taxon>Bacteria</taxon>
        <taxon>Bacillati</taxon>
        <taxon>Actinomycetota</taxon>
        <taxon>Actinomycetes</taxon>
        <taxon>Mycobacteriales</taxon>
        <taxon>Nocardiaceae</taxon>
        <taxon>Nocardia</taxon>
    </lineage>
</organism>
<evidence type="ECO:0000313" key="1">
    <source>
        <dbReference type="EMBL" id="CRY79849.1"/>
    </source>
</evidence>
<evidence type="ECO:0000313" key="2">
    <source>
        <dbReference type="Proteomes" id="UP000057820"/>
    </source>
</evidence>
<dbReference type="KEGG" id="nfr:ERS450000_03502"/>
<geneLocation type="plasmid" evidence="1">
    <name>2</name>
</geneLocation>
<accession>A0A0H5NXT0</accession>
<reference evidence="2" key="1">
    <citation type="submission" date="2015-03" db="EMBL/GenBank/DDBJ databases">
        <authorList>
            <consortium name="Pathogen Informatics"/>
        </authorList>
    </citation>
    <scope>NUCLEOTIDE SEQUENCE [LARGE SCALE GENOMIC DNA]</scope>
    <source>
        <strain evidence="2">NCTC11134</strain>
        <plasmid evidence="2">2</plasmid>
    </source>
</reference>
<keyword evidence="1" id="KW-0614">Plasmid</keyword>
<dbReference type="EMBL" id="LN868939">
    <property type="protein sequence ID" value="CRY79849.1"/>
    <property type="molecule type" value="Genomic_DNA"/>
</dbReference>
<sequence>MTATLKDLSVIDIEAKLSGYEDGYGDVGWFYWDDVAVATETVDVPGLGAVKVIESFGGEGQGDSAYLIFQVQDSDNPYRMRFFRKNGYYASFHGTDWDGGFYEVRPMKHWVTVYEKVG</sequence>
<dbReference type="Proteomes" id="UP000057820">
    <property type="component" value="Plasmid 2"/>
</dbReference>
<proteinExistence type="predicted"/>
<name>A0A0H5NXT0_NOCFR</name>
<gene>
    <name evidence="1" type="ORF">ERS450000_03502</name>
</gene>
<dbReference type="RefSeq" id="WP_060593565.1">
    <property type="nucleotide sequence ID" value="NZ_CP031418.1"/>
</dbReference>